<dbReference type="EMBL" id="JAHRHJ020000011">
    <property type="protein sequence ID" value="KAH9296415.1"/>
    <property type="molecule type" value="Genomic_DNA"/>
</dbReference>
<feature type="non-terminal residue" evidence="2">
    <location>
        <position position="1"/>
    </location>
</feature>
<evidence type="ECO:0000313" key="2">
    <source>
        <dbReference type="EMBL" id="KAH9296415.1"/>
    </source>
</evidence>
<proteinExistence type="predicted"/>
<keyword evidence="3" id="KW-1185">Reference proteome</keyword>
<feature type="region of interest" description="Disordered" evidence="1">
    <location>
        <begin position="1"/>
        <end position="56"/>
    </location>
</feature>
<dbReference type="Proteomes" id="UP000824469">
    <property type="component" value="Unassembled WGS sequence"/>
</dbReference>
<name>A0AA38C9I4_TAXCH</name>
<feature type="compositionally biased region" description="Basic and acidic residues" evidence="1">
    <location>
        <begin position="1"/>
        <end position="48"/>
    </location>
</feature>
<protein>
    <submittedName>
        <fullName evidence="2">Uncharacterized protein</fullName>
    </submittedName>
</protein>
<sequence length="56" mass="6440">DRAGLGFNEDLKDKELKQEDMVSRKEDGEPSTKVENKVNHTKENEKTKPIRQPNTS</sequence>
<accession>A0AA38C9I4</accession>
<gene>
    <name evidence="2" type="ORF">KI387_040003</name>
</gene>
<comment type="caution">
    <text evidence="2">The sequence shown here is derived from an EMBL/GenBank/DDBJ whole genome shotgun (WGS) entry which is preliminary data.</text>
</comment>
<dbReference type="AlphaFoldDB" id="A0AA38C9I4"/>
<organism evidence="2 3">
    <name type="scientific">Taxus chinensis</name>
    <name type="common">Chinese yew</name>
    <name type="synonym">Taxus wallichiana var. chinensis</name>
    <dbReference type="NCBI Taxonomy" id="29808"/>
    <lineage>
        <taxon>Eukaryota</taxon>
        <taxon>Viridiplantae</taxon>
        <taxon>Streptophyta</taxon>
        <taxon>Embryophyta</taxon>
        <taxon>Tracheophyta</taxon>
        <taxon>Spermatophyta</taxon>
        <taxon>Pinopsida</taxon>
        <taxon>Pinidae</taxon>
        <taxon>Conifers II</taxon>
        <taxon>Cupressales</taxon>
        <taxon>Taxaceae</taxon>
        <taxon>Taxus</taxon>
    </lineage>
</organism>
<evidence type="ECO:0000313" key="3">
    <source>
        <dbReference type="Proteomes" id="UP000824469"/>
    </source>
</evidence>
<evidence type="ECO:0000256" key="1">
    <source>
        <dbReference type="SAM" id="MobiDB-lite"/>
    </source>
</evidence>
<feature type="non-terminal residue" evidence="2">
    <location>
        <position position="56"/>
    </location>
</feature>
<reference evidence="2 3" key="1">
    <citation type="journal article" date="2021" name="Nat. Plants">
        <title>The Taxus genome provides insights into paclitaxel biosynthesis.</title>
        <authorList>
            <person name="Xiong X."/>
            <person name="Gou J."/>
            <person name="Liao Q."/>
            <person name="Li Y."/>
            <person name="Zhou Q."/>
            <person name="Bi G."/>
            <person name="Li C."/>
            <person name="Du R."/>
            <person name="Wang X."/>
            <person name="Sun T."/>
            <person name="Guo L."/>
            <person name="Liang H."/>
            <person name="Lu P."/>
            <person name="Wu Y."/>
            <person name="Zhang Z."/>
            <person name="Ro D.K."/>
            <person name="Shang Y."/>
            <person name="Huang S."/>
            <person name="Yan J."/>
        </authorList>
    </citation>
    <scope>NUCLEOTIDE SEQUENCE [LARGE SCALE GENOMIC DNA]</scope>
    <source>
        <strain evidence="2">Ta-2019</strain>
    </source>
</reference>